<evidence type="ECO:0000313" key="2">
    <source>
        <dbReference type="EMBL" id="KWW20484.1"/>
    </source>
</evidence>
<evidence type="ECO:0008006" key="4">
    <source>
        <dbReference type="Google" id="ProtNLM"/>
    </source>
</evidence>
<sequence length="176" mass="19890">MNKISGMLLSIILFFTLSTGATAQTTSQNLSDTNALKIADNASKHFWNALHGYKNRSCTQKTFNYKGTEYSYLCQEFNTKDKLVTYLGETFTNNAIEKGLTNYHYITHKGKLARPVGDGDGMLEWKKSKIKSVQQKQNVRTYNLTVPTVDGDSVKRTVTFYKSGSTWKVNQFDAVQ</sequence>
<feature type="signal peptide" evidence="1">
    <location>
        <begin position="1"/>
        <end position="23"/>
    </location>
</feature>
<dbReference type="Gene3D" id="3.10.450.420">
    <property type="match status" value="1"/>
</dbReference>
<dbReference type="InterPro" id="IPR053749">
    <property type="entry name" value="TA_system-associated_sf"/>
</dbReference>
<evidence type="ECO:0000313" key="3">
    <source>
        <dbReference type="Proteomes" id="UP000064189"/>
    </source>
</evidence>
<proteinExistence type="predicted"/>
<dbReference type="InterPro" id="IPR031841">
    <property type="entry name" value="Endopep_inhib"/>
</dbReference>
<dbReference type="RefSeq" id="WP_061141915.1">
    <property type="nucleotide sequence ID" value="NZ_LNNH01000016.1"/>
</dbReference>
<dbReference type="Proteomes" id="UP000064189">
    <property type="component" value="Unassembled WGS sequence"/>
</dbReference>
<dbReference type="Pfam" id="PF16800">
    <property type="entry name" value="Endopep_inhib"/>
    <property type="match status" value="1"/>
</dbReference>
<dbReference type="EMBL" id="LNNH01000016">
    <property type="protein sequence ID" value="KWW20484.1"/>
    <property type="molecule type" value="Genomic_DNA"/>
</dbReference>
<keyword evidence="1" id="KW-0732">Signal</keyword>
<evidence type="ECO:0000256" key="1">
    <source>
        <dbReference type="SAM" id="SignalP"/>
    </source>
</evidence>
<accession>A0A109MZ21</accession>
<reference evidence="2 3" key="1">
    <citation type="submission" date="2015-11" db="EMBL/GenBank/DDBJ databases">
        <title>Genome Sequence of Bacillus simplex strain VanAntwerpen2.</title>
        <authorList>
            <person name="Couger M.B."/>
        </authorList>
    </citation>
    <scope>NUCLEOTIDE SEQUENCE [LARGE SCALE GENOMIC DNA]</scope>
    <source>
        <strain evidence="2 3">VanAntwerpen02</strain>
    </source>
</reference>
<comment type="caution">
    <text evidence="2">The sequence shown here is derived from an EMBL/GenBank/DDBJ whole genome shotgun (WGS) entry which is preliminary data.</text>
</comment>
<gene>
    <name evidence="2" type="ORF">AS888_18130</name>
</gene>
<dbReference type="AlphaFoldDB" id="A0A109MZ21"/>
<feature type="chain" id="PRO_5007139482" description="IseA DL-endopeptidase inhibitor" evidence="1">
    <location>
        <begin position="24"/>
        <end position="176"/>
    </location>
</feature>
<protein>
    <recommendedName>
        <fullName evidence="4">IseA DL-endopeptidase inhibitor</fullName>
    </recommendedName>
</protein>
<organism evidence="2 3">
    <name type="scientific">Peribacillus simplex</name>
    <dbReference type="NCBI Taxonomy" id="1478"/>
    <lineage>
        <taxon>Bacteria</taxon>
        <taxon>Bacillati</taxon>
        <taxon>Bacillota</taxon>
        <taxon>Bacilli</taxon>
        <taxon>Bacillales</taxon>
        <taxon>Bacillaceae</taxon>
        <taxon>Peribacillus</taxon>
    </lineage>
</organism>
<name>A0A109MZ21_9BACI</name>
<keyword evidence="3" id="KW-1185">Reference proteome</keyword>